<gene>
    <name evidence="3" type="ORF">F7P68_0012325</name>
    <name evidence="2" type="ORF">SN16_10905</name>
</gene>
<organism evidence="2 4">
    <name type="scientific">Salinicoccus roseus</name>
    <dbReference type="NCBI Taxonomy" id="45670"/>
    <lineage>
        <taxon>Bacteria</taxon>
        <taxon>Bacillati</taxon>
        <taxon>Bacillota</taxon>
        <taxon>Bacilli</taxon>
        <taxon>Bacillales</taxon>
        <taxon>Staphylococcaceae</taxon>
        <taxon>Salinicoccus</taxon>
    </lineage>
</organism>
<reference evidence="3" key="3">
    <citation type="submission" date="2020-04" db="EMBL/GenBank/DDBJ databases">
        <authorList>
            <person name="Tanveer F."/>
            <person name="Xie Y."/>
            <person name="Shinwari Z.K."/>
        </authorList>
    </citation>
    <scope>NUCLEOTIDE SEQUENCE</scope>
    <source>
        <strain evidence="3">MOSEL-ME25</strain>
    </source>
</reference>
<dbReference type="InterPro" id="IPR016181">
    <property type="entry name" value="Acyl_CoA_acyltransferase"/>
</dbReference>
<dbReference type="Proteomes" id="UP000031546">
    <property type="component" value="Unassembled WGS sequence"/>
</dbReference>
<evidence type="ECO:0000313" key="4">
    <source>
        <dbReference type="Proteomes" id="UP000031546"/>
    </source>
</evidence>
<dbReference type="PROSITE" id="PS51186">
    <property type="entry name" value="GNAT"/>
    <property type="match status" value="1"/>
</dbReference>
<reference evidence="2 4" key="1">
    <citation type="submission" date="2015-01" db="EMBL/GenBank/DDBJ databases">
        <title>Genome sequences of high lactate-tolerant strain Salinicoccus roseus W12 with industrial interest.</title>
        <authorList>
            <person name="Wang H."/>
            <person name="Yu B."/>
        </authorList>
    </citation>
    <scope>NUCLEOTIDE SEQUENCE [LARGE SCALE GENOMIC DNA]</scope>
    <source>
        <strain evidence="2 4">W12</strain>
    </source>
</reference>
<reference evidence="3 5" key="4">
    <citation type="submission" date="2022-12" db="EMBL/GenBank/DDBJ databases">
        <title>Genome analysis and biological profiling of marine Salinicoccus roseus MOSEL-ME25.</title>
        <authorList>
            <person name="Mirza F.T."/>
            <person name="Xie Y."/>
            <person name="Shinwari Z.K."/>
        </authorList>
    </citation>
    <scope>NUCLEOTIDE SEQUENCE [LARGE SCALE GENOMIC DNA]</scope>
    <source>
        <strain evidence="3 5">MOSEL-ME25</strain>
    </source>
</reference>
<name>A0A0C2HEE1_9STAP</name>
<dbReference type="Pfam" id="PF00583">
    <property type="entry name" value="Acetyltransf_1"/>
    <property type="match status" value="1"/>
</dbReference>
<dbReference type="Gene3D" id="3.40.630.30">
    <property type="match status" value="1"/>
</dbReference>
<dbReference type="GO" id="GO:0016747">
    <property type="term" value="F:acyltransferase activity, transferring groups other than amino-acyl groups"/>
    <property type="evidence" value="ECO:0007669"/>
    <property type="project" value="InterPro"/>
</dbReference>
<dbReference type="OrthoDB" id="5416633at2"/>
<dbReference type="PIRSF" id="PIRSF021278">
    <property type="entry name" value="AcuA"/>
    <property type="match status" value="1"/>
</dbReference>
<dbReference type="GO" id="GO:0045150">
    <property type="term" value="P:acetoin catabolic process"/>
    <property type="evidence" value="ECO:0007669"/>
    <property type="project" value="InterPro"/>
</dbReference>
<evidence type="ECO:0000313" key="2">
    <source>
        <dbReference type="EMBL" id="KIH70009.1"/>
    </source>
</evidence>
<dbReference type="AlphaFoldDB" id="A0A0C2HEE1"/>
<dbReference type="InterPro" id="IPR024699">
    <property type="entry name" value="AcuA"/>
</dbReference>
<dbReference type="RefSeq" id="WP_040106650.1">
    <property type="nucleotide sequence ID" value="NZ_JABEVU030000001.1"/>
</dbReference>
<evidence type="ECO:0000259" key="1">
    <source>
        <dbReference type="PROSITE" id="PS51186"/>
    </source>
</evidence>
<proteinExistence type="predicted"/>
<dbReference type="CDD" id="cd04301">
    <property type="entry name" value="NAT_SF"/>
    <property type="match status" value="1"/>
</dbReference>
<evidence type="ECO:0000313" key="5">
    <source>
        <dbReference type="Proteomes" id="UP000527860"/>
    </source>
</evidence>
<dbReference type="Proteomes" id="UP000527860">
    <property type="component" value="Unassembled WGS sequence"/>
</dbReference>
<dbReference type="STRING" id="45670.SN16_10905"/>
<accession>A0A0C2HEE1</accession>
<dbReference type="EMBL" id="JXII01000009">
    <property type="protein sequence ID" value="KIH70009.1"/>
    <property type="molecule type" value="Genomic_DNA"/>
</dbReference>
<sequence length="210" mass="24937">MHHIKTYYKEEYEAENHTFILEGPLTAKELSDFTFDDGLDAFRPPIEQFEAIKEIADLEEGRILIIREEEHIIGYVTYLHPDPMERWSDGNLPYIMELGAVEVSLDYRSFGLGKRLLKMSMQDEFMENYIIITTEYYWHWDLKNSGLDVYEYKDLMIRLMASAGFEVFQTNDPEITGHPANTLMARIGRNIKEEQMMAFDKLRFKNRFFF</sequence>
<protein>
    <submittedName>
        <fullName evidence="2">Acetoin dehydrogenase</fullName>
    </submittedName>
    <submittedName>
        <fullName evidence="3">GNAT family N-acetyltransferase</fullName>
    </submittedName>
</protein>
<dbReference type="GeneID" id="77846061"/>
<dbReference type="EMBL" id="JABEVU030000001">
    <property type="protein sequence ID" value="MDB0581310.1"/>
    <property type="molecule type" value="Genomic_DNA"/>
</dbReference>
<dbReference type="InterPro" id="IPR000182">
    <property type="entry name" value="GNAT_dom"/>
</dbReference>
<keyword evidence="5" id="KW-1185">Reference proteome</keyword>
<dbReference type="GO" id="GO:0019152">
    <property type="term" value="F:acetoin dehydrogenase (NAD+) activity"/>
    <property type="evidence" value="ECO:0007669"/>
    <property type="project" value="InterPro"/>
</dbReference>
<comment type="caution">
    <text evidence="2">The sequence shown here is derived from an EMBL/GenBank/DDBJ whole genome shotgun (WGS) entry which is preliminary data.</text>
</comment>
<evidence type="ECO:0000313" key="3">
    <source>
        <dbReference type="EMBL" id="MDB0581310.1"/>
    </source>
</evidence>
<reference evidence="5" key="2">
    <citation type="submission" date="2020-04" db="EMBL/GenBank/DDBJ databases">
        <title>Genome analysis and biological profiling of marine Cellulosimicrobium funkei MOSEL-ME6.</title>
        <authorList>
            <person name="Tanveer F."/>
            <person name="Xie Y."/>
            <person name="Shinwari Z.K."/>
        </authorList>
    </citation>
    <scope>NUCLEOTIDE SEQUENCE [LARGE SCALE GENOMIC DNA]</scope>
    <source>
        <strain evidence="5">MOSEL-ME25</strain>
    </source>
</reference>
<feature type="domain" description="N-acetyltransferase" evidence="1">
    <location>
        <begin position="28"/>
        <end position="189"/>
    </location>
</feature>
<dbReference type="SUPFAM" id="SSF55729">
    <property type="entry name" value="Acyl-CoA N-acyltransferases (Nat)"/>
    <property type="match status" value="1"/>
</dbReference>